<gene>
    <name evidence="3" type="primary">LOC113473211</name>
</gene>
<dbReference type="GO" id="GO:0045216">
    <property type="term" value="P:cell-cell junction organization"/>
    <property type="evidence" value="ECO:0007669"/>
    <property type="project" value="TreeGrafter"/>
</dbReference>
<dbReference type="RefSeq" id="XP_026688732.1">
    <property type="nucleotide sequence ID" value="XM_026832931.1"/>
</dbReference>
<feature type="non-terminal residue" evidence="3">
    <location>
        <position position="1"/>
    </location>
</feature>
<evidence type="ECO:0000313" key="3">
    <source>
        <dbReference type="RefSeq" id="XP_026688732.1"/>
    </source>
</evidence>
<reference evidence="3" key="1">
    <citation type="submission" date="2025-08" db="UniProtKB">
        <authorList>
            <consortium name="RefSeq"/>
        </authorList>
    </citation>
    <scope>IDENTIFICATION</scope>
</reference>
<dbReference type="GO" id="GO:0005923">
    <property type="term" value="C:bicellular tight junction"/>
    <property type="evidence" value="ECO:0007669"/>
    <property type="project" value="TreeGrafter"/>
</dbReference>
<evidence type="ECO:0000313" key="2">
    <source>
        <dbReference type="Proteomes" id="UP000079169"/>
    </source>
</evidence>
<dbReference type="Gene3D" id="3.40.50.300">
    <property type="entry name" value="P-loop containing nucleotide triphosphate hydrolases"/>
    <property type="match status" value="1"/>
</dbReference>
<dbReference type="KEGG" id="dci:113473211"/>
<name>A0A3Q0JK87_DIACI</name>
<keyword evidence="2" id="KW-1185">Reference proteome</keyword>
<feature type="region of interest" description="Disordered" evidence="1">
    <location>
        <begin position="21"/>
        <end position="64"/>
    </location>
</feature>
<dbReference type="GeneID" id="113473211"/>
<organism evidence="2 3">
    <name type="scientific">Diaphorina citri</name>
    <name type="common">Asian citrus psyllid</name>
    <dbReference type="NCBI Taxonomy" id="121845"/>
    <lineage>
        <taxon>Eukaryota</taxon>
        <taxon>Metazoa</taxon>
        <taxon>Ecdysozoa</taxon>
        <taxon>Arthropoda</taxon>
        <taxon>Hexapoda</taxon>
        <taxon>Insecta</taxon>
        <taxon>Pterygota</taxon>
        <taxon>Neoptera</taxon>
        <taxon>Paraneoptera</taxon>
        <taxon>Hemiptera</taxon>
        <taxon>Sternorrhyncha</taxon>
        <taxon>Psylloidea</taxon>
        <taxon>Psyllidae</taxon>
        <taxon>Diaphorininae</taxon>
        <taxon>Diaphorina</taxon>
    </lineage>
</organism>
<evidence type="ECO:0000256" key="1">
    <source>
        <dbReference type="SAM" id="MobiDB-lite"/>
    </source>
</evidence>
<dbReference type="GO" id="GO:0098609">
    <property type="term" value="P:cell-cell adhesion"/>
    <property type="evidence" value="ECO:0007669"/>
    <property type="project" value="TreeGrafter"/>
</dbReference>
<dbReference type="PANTHER" id="PTHR13865">
    <property type="entry name" value="TIGHT JUNCTION PROTEIN"/>
    <property type="match status" value="1"/>
</dbReference>
<sequence>FGIILGNKIFVKEVTHRLDNNASPGTHQLAEGDCQGGAQKKELSASESRGSFFKRRRNSHRRSKSLSKDHWDDVVFGDSISKFPAYERVSLRHPGFIRPVVLFGPVADLARDKLLKDFPDKFSAPQLGTVWKIGTRMKVFWHQYG</sequence>
<feature type="compositionally biased region" description="Basic residues" evidence="1">
    <location>
        <begin position="52"/>
        <end position="64"/>
    </location>
</feature>
<dbReference type="GO" id="GO:0050839">
    <property type="term" value="F:cell adhesion molecule binding"/>
    <property type="evidence" value="ECO:0007669"/>
    <property type="project" value="TreeGrafter"/>
</dbReference>
<dbReference type="InterPro" id="IPR027417">
    <property type="entry name" value="P-loop_NTPase"/>
</dbReference>
<dbReference type="PaxDb" id="121845-A0A3Q0JK87"/>
<dbReference type="AlphaFoldDB" id="A0A3Q0JK87"/>
<dbReference type="PANTHER" id="PTHR13865:SF28">
    <property type="entry name" value="POLYCHAETOID, ISOFORM O"/>
    <property type="match status" value="1"/>
</dbReference>
<proteinExistence type="predicted"/>
<dbReference type="GO" id="GO:0005886">
    <property type="term" value="C:plasma membrane"/>
    <property type="evidence" value="ECO:0007669"/>
    <property type="project" value="TreeGrafter"/>
</dbReference>
<dbReference type="STRING" id="121845.A0A3Q0JK87"/>
<dbReference type="GO" id="GO:0150105">
    <property type="term" value="P:protein localization to cell-cell junction"/>
    <property type="evidence" value="ECO:0007669"/>
    <property type="project" value="TreeGrafter"/>
</dbReference>
<dbReference type="Proteomes" id="UP000079169">
    <property type="component" value="Unplaced"/>
</dbReference>
<protein>
    <submittedName>
        <fullName evidence="3">Tight junction protein ZO-2-like</fullName>
    </submittedName>
</protein>
<accession>A0A3Q0JK87</accession>